<dbReference type="InterPro" id="IPR020449">
    <property type="entry name" value="Tscrpt_reg_AraC-type_HTH"/>
</dbReference>
<evidence type="ECO:0000256" key="2">
    <source>
        <dbReference type="ARBA" id="ARBA00023125"/>
    </source>
</evidence>
<feature type="domain" description="HTH araC/xylS-type" evidence="4">
    <location>
        <begin position="9"/>
        <end position="108"/>
    </location>
</feature>
<keyword evidence="3" id="KW-0804">Transcription</keyword>
<dbReference type="PANTHER" id="PTHR43280:SF28">
    <property type="entry name" value="HTH-TYPE TRANSCRIPTIONAL ACTIVATOR RHAS"/>
    <property type="match status" value="1"/>
</dbReference>
<gene>
    <name evidence="5" type="ORF">H1Q58_00840</name>
</gene>
<sequence length="114" mass="13376">MDDYIRLINKSEDYIERNLSERISLDDLARNANLSKYHFHRLFSKHNEETVKQFITRIKMERSAMLVAARTDLTITEIAFRYGYNDASTYSKAFKKQMGMSPAAFRTARNDKPS</sequence>
<organism evidence="5 6">
    <name type="scientific">Planococcus maritimus</name>
    <dbReference type="NCBI Taxonomy" id="192421"/>
    <lineage>
        <taxon>Bacteria</taxon>
        <taxon>Bacillati</taxon>
        <taxon>Bacillota</taxon>
        <taxon>Bacilli</taxon>
        <taxon>Bacillales</taxon>
        <taxon>Caryophanaceae</taxon>
        <taxon>Planococcus</taxon>
    </lineage>
</organism>
<dbReference type="RefSeq" id="WP_182092180.1">
    <property type="nucleotide sequence ID" value="NZ_CP059540.1"/>
</dbReference>
<keyword evidence="1" id="KW-0805">Transcription regulation</keyword>
<dbReference type="InterPro" id="IPR009057">
    <property type="entry name" value="Homeodomain-like_sf"/>
</dbReference>
<dbReference type="PANTHER" id="PTHR43280">
    <property type="entry name" value="ARAC-FAMILY TRANSCRIPTIONAL REGULATOR"/>
    <property type="match status" value="1"/>
</dbReference>
<dbReference type="GO" id="GO:0003700">
    <property type="term" value="F:DNA-binding transcription factor activity"/>
    <property type="evidence" value="ECO:0007669"/>
    <property type="project" value="InterPro"/>
</dbReference>
<evidence type="ECO:0000256" key="1">
    <source>
        <dbReference type="ARBA" id="ARBA00023015"/>
    </source>
</evidence>
<reference evidence="5 6" key="1">
    <citation type="submission" date="2020-07" db="EMBL/GenBank/DDBJ databases">
        <title>Screening of a cold-adapted Planococcus bacterium producing protease in traditional shrimp paste and protease identification by genome sequencing.</title>
        <authorList>
            <person name="Gao R."/>
            <person name="Leng W."/>
            <person name="Chu Q."/>
            <person name="Wu X."/>
            <person name="Liu H."/>
            <person name="Li X."/>
        </authorList>
    </citation>
    <scope>NUCLEOTIDE SEQUENCE [LARGE SCALE GENOMIC DNA]</scope>
    <source>
        <strain evidence="5 6">XJ11</strain>
    </source>
</reference>
<dbReference type="Proteomes" id="UP000514716">
    <property type="component" value="Chromosome"/>
</dbReference>
<dbReference type="Pfam" id="PF12833">
    <property type="entry name" value="HTH_18"/>
    <property type="match status" value="1"/>
</dbReference>
<evidence type="ECO:0000259" key="4">
    <source>
        <dbReference type="PROSITE" id="PS01124"/>
    </source>
</evidence>
<keyword evidence="2" id="KW-0238">DNA-binding</keyword>
<dbReference type="PRINTS" id="PR00032">
    <property type="entry name" value="HTHARAC"/>
</dbReference>
<keyword evidence="6" id="KW-1185">Reference proteome</keyword>
<dbReference type="PROSITE" id="PS01124">
    <property type="entry name" value="HTH_ARAC_FAMILY_2"/>
    <property type="match status" value="1"/>
</dbReference>
<dbReference type="InterPro" id="IPR018062">
    <property type="entry name" value="HTH_AraC-typ_CS"/>
</dbReference>
<evidence type="ECO:0000256" key="3">
    <source>
        <dbReference type="ARBA" id="ARBA00023163"/>
    </source>
</evidence>
<protein>
    <submittedName>
        <fullName evidence="5">Helix-turn-helix transcriptional regulator</fullName>
    </submittedName>
</protein>
<accession>A0A7D7R0N0</accession>
<evidence type="ECO:0000313" key="6">
    <source>
        <dbReference type="Proteomes" id="UP000514716"/>
    </source>
</evidence>
<dbReference type="Gene3D" id="1.10.10.60">
    <property type="entry name" value="Homeodomain-like"/>
    <property type="match status" value="2"/>
</dbReference>
<dbReference type="AlphaFoldDB" id="A0A7D7R0N0"/>
<dbReference type="InterPro" id="IPR018060">
    <property type="entry name" value="HTH_AraC"/>
</dbReference>
<proteinExistence type="predicted"/>
<evidence type="ECO:0000313" key="5">
    <source>
        <dbReference type="EMBL" id="QMT17616.1"/>
    </source>
</evidence>
<dbReference type="GO" id="GO:0043565">
    <property type="term" value="F:sequence-specific DNA binding"/>
    <property type="evidence" value="ECO:0007669"/>
    <property type="project" value="InterPro"/>
</dbReference>
<dbReference type="SMART" id="SM00342">
    <property type="entry name" value="HTH_ARAC"/>
    <property type="match status" value="1"/>
</dbReference>
<dbReference type="KEGG" id="pdec:H1Q58_00840"/>
<dbReference type="EMBL" id="CP059540">
    <property type="protein sequence ID" value="QMT17616.1"/>
    <property type="molecule type" value="Genomic_DNA"/>
</dbReference>
<name>A0A7D7R0N0_PLAMR</name>
<dbReference type="SUPFAM" id="SSF46689">
    <property type="entry name" value="Homeodomain-like"/>
    <property type="match status" value="2"/>
</dbReference>
<dbReference type="PROSITE" id="PS00041">
    <property type="entry name" value="HTH_ARAC_FAMILY_1"/>
    <property type="match status" value="1"/>
</dbReference>